<dbReference type="AlphaFoldDB" id="A0A0M9G2G2"/>
<evidence type="ECO:0000256" key="1">
    <source>
        <dbReference type="SAM" id="MobiDB-lite"/>
    </source>
</evidence>
<evidence type="ECO:0000313" key="3">
    <source>
        <dbReference type="Proteomes" id="UP000037923"/>
    </source>
</evidence>
<organism evidence="2 3">
    <name type="scientific">Leptomonas pyrrhocoris</name>
    <name type="common">Firebug parasite</name>
    <dbReference type="NCBI Taxonomy" id="157538"/>
    <lineage>
        <taxon>Eukaryota</taxon>
        <taxon>Discoba</taxon>
        <taxon>Euglenozoa</taxon>
        <taxon>Kinetoplastea</taxon>
        <taxon>Metakinetoplastina</taxon>
        <taxon>Trypanosomatida</taxon>
        <taxon>Trypanosomatidae</taxon>
        <taxon>Leishmaniinae</taxon>
        <taxon>Leptomonas</taxon>
    </lineage>
</organism>
<dbReference type="OrthoDB" id="10628665at2759"/>
<dbReference type="VEuPathDB" id="TriTrypDB:LpyrH10_07_0770"/>
<feature type="region of interest" description="Disordered" evidence="1">
    <location>
        <begin position="16"/>
        <end position="77"/>
    </location>
</feature>
<reference evidence="2 3" key="1">
    <citation type="submission" date="2015-07" db="EMBL/GenBank/DDBJ databases">
        <title>High-quality genome of monoxenous trypanosomatid Leptomonas pyrrhocoris.</title>
        <authorList>
            <person name="Flegontov P."/>
            <person name="Butenko A."/>
            <person name="Firsov S."/>
            <person name="Vlcek C."/>
            <person name="Logacheva M.D."/>
            <person name="Field M."/>
            <person name="Filatov D."/>
            <person name="Flegontova O."/>
            <person name="Gerasimov E."/>
            <person name="Jackson A.P."/>
            <person name="Kelly S."/>
            <person name="Opperdoes F."/>
            <person name="O'Reilly A."/>
            <person name="Votypka J."/>
            <person name="Yurchenko V."/>
            <person name="Lukes J."/>
        </authorList>
    </citation>
    <scope>NUCLEOTIDE SEQUENCE [LARGE SCALE GENOMIC DNA]</scope>
    <source>
        <strain evidence="2">H10</strain>
    </source>
</reference>
<evidence type="ECO:0000313" key="2">
    <source>
        <dbReference type="EMBL" id="KPA80847.1"/>
    </source>
</evidence>
<protein>
    <submittedName>
        <fullName evidence="2">Uncharacterized protein</fullName>
    </submittedName>
</protein>
<keyword evidence="3" id="KW-1185">Reference proteome</keyword>
<proteinExistence type="predicted"/>
<accession>A0A0M9G2G2</accession>
<dbReference type="EMBL" id="LGTL01000007">
    <property type="protein sequence ID" value="KPA80847.1"/>
    <property type="molecule type" value="Genomic_DNA"/>
</dbReference>
<gene>
    <name evidence="2" type="ORF">ABB37_04270</name>
</gene>
<name>A0A0M9G2G2_LEPPY</name>
<dbReference type="GeneID" id="26904561"/>
<sequence length="139" mass="14903">MQCVLSGASSEAESMLQAARQRWGREREASHLRPAAPIRYTTQQQHDNGNSSHKTSARGGEKGEKMTTPCTENAHAKTTKAAALITASEPVQGRSGSGSSSVEGGQGLLFVDAVFEGAVPDSFDRHTPWQLEIVLYFTA</sequence>
<dbReference type="RefSeq" id="XP_015659286.1">
    <property type="nucleotide sequence ID" value="XM_015801885.1"/>
</dbReference>
<feature type="compositionally biased region" description="Polar residues" evidence="1">
    <location>
        <begin position="40"/>
        <end position="54"/>
    </location>
</feature>
<dbReference type="Proteomes" id="UP000037923">
    <property type="component" value="Unassembled WGS sequence"/>
</dbReference>
<comment type="caution">
    <text evidence="2">The sequence shown here is derived from an EMBL/GenBank/DDBJ whole genome shotgun (WGS) entry which is preliminary data.</text>
</comment>